<comment type="caution">
    <text evidence="1">The sequence shown here is derived from an EMBL/GenBank/DDBJ whole genome shotgun (WGS) entry which is preliminary data.</text>
</comment>
<sequence length="287" mass="33949">MDEYKYNIDTITINNFMFFTRKFDSDDFFKKNSKRKDLNLINLETLGKINNHKWSQTININSDKFNKIIDKDIHNPDSINDQSESKPIEYILKIIDPEFFWLNFIKYGMKKGESLEPRLGYDIACKSYLNELVAFRDIGNYNKSCIDEEQMINIPTLVNFGIINMENPTHRVKDQESIYEPDEAKIPNHVFYFLMEKIHKTNHTITQNHIKSLKQQIHNLNHIVNIRHNDIRGDNIIISGEKAYLIDFGNCVLCRSKGKPMYQKIERSNDLKMLEDYIDRINEKIGN</sequence>
<reference evidence="1 2" key="1">
    <citation type="journal article" date="2012" name="Eukaryot. Cell">
        <title>Draft genome sequence of Wickerhamomyces ciferrii NRRL Y-1031 F-60-10.</title>
        <authorList>
            <person name="Schneider J."/>
            <person name="Andrea H."/>
            <person name="Blom J."/>
            <person name="Jaenicke S."/>
            <person name="Ruckert C."/>
            <person name="Schorsch C."/>
            <person name="Szczepanowski R."/>
            <person name="Farwick M."/>
            <person name="Goesmann A."/>
            <person name="Puhler A."/>
            <person name="Schaffer S."/>
            <person name="Tauch A."/>
            <person name="Kohler T."/>
            <person name="Brinkrolf K."/>
        </authorList>
    </citation>
    <scope>NUCLEOTIDE SEQUENCE [LARGE SCALE GENOMIC DNA]</scope>
    <source>
        <strain evidence="2">ATCC 14091 / BCRC 22168 / CBS 111 / JCM 3599 / NBRC 0793 / NRRL Y-1031 F-60-10</strain>
    </source>
</reference>
<dbReference type="EMBL" id="CAIF01000101">
    <property type="protein sequence ID" value="CCH44009.1"/>
    <property type="molecule type" value="Genomic_DNA"/>
</dbReference>
<keyword evidence="2" id="KW-1185">Reference proteome</keyword>
<accession>K0KRQ7</accession>
<gene>
    <name evidence="1" type="ORF">BN7_3566</name>
</gene>
<dbReference type="InterPro" id="IPR011009">
    <property type="entry name" value="Kinase-like_dom_sf"/>
</dbReference>
<dbReference type="Proteomes" id="UP000009328">
    <property type="component" value="Unassembled WGS sequence"/>
</dbReference>
<dbReference type="SUPFAM" id="SSF56112">
    <property type="entry name" value="Protein kinase-like (PK-like)"/>
    <property type="match status" value="1"/>
</dbReference>
<dbReference type="InParanoid" id="K0KRQ7"/>
<protein>
    <recommendedName>
        <fullName evidence="3">Protein kinase domain-containing protein</fullName>
    </recommendedName>
</protein>
<name>K0KRQ7_WICCF</name>
<evidence type="ECO:0000313" key="2">
    <source>
        <dbReference type="Proteomes" id="UP000009328"/>
    </source>
</evidence>
<evidence type="ECO:0000313" key="1">
    <source>
        <dbReference type="EMBL" id="CCH44009.1"/>
    </source>
</evidence>
<organism evidence="1 2">
    <name type="scientific">Wickerhamomyces ciferrii (strain ATCC 14091 / BCRC 22168 / CBS 111 / JCM 3599 / NBRC 0793 / NRRL Y-1031 F-60-10)</name>
    <name type="common">Yeast</name>
    <name type="synonym">Pichia ciferrii</name>
    <dbReference type="NCBI Taxonomy" id="1206466"/>
    <lineage>
        <taxon>Eukaryota</taxon>
        <taxon>Fungi</taxon>
        <taxon>Dikarya</taxon>
        <taxon>Ascomycota</taxon>
        <taxon>Saccharomycotina</taxon>
        <taxon>Saccharomycetes</taxon>
        <taxon>Phaffomycetales</taxon>
        <taxon>Wickerhamomycetaceae</taxon>
        <taxon>Wickerhamomyces</taxon>
    </lineage>
</organism>
<evidence type="ECO:0008006" key="3">
    <source>
        <dbReference type="Google" id="ProtNLM"/>
    </source>
</evidence>
<dbReference type="HOGENOM" id="CLU_970450_0_0_1"/>
<proteinExistence type="predicted"/>
<dbReference type="AlphaFoldDB" id="K0KRQ7"/>